<dbReference type="EMBL" id="CP034457">
    <property type="protein sequence ID" value="QBM88027.1"/>
    <property type="molecule type" value="Genomic_DNA"/>
</dbReference>
<name>A0A4P6XKZ6_9ASCO</name>
<keyword evidence="7" id="KW-1185">Reference proteome</keyword>
<evidence type="ECO:0000313" key="6">
    <source>
        <dbReference type="EMBL" id="QBM88027.1"/>
    </source>
</evidence>
<feature type="domain" description="Myosin-binding" evidence="5">
    <location>
        <begin position="205"/>
        <end position="503"/>
    </location>
</feature>
<evidence type="ECO:0000256" key="2">
    <source>
        <dbReference type="ARBA" id="ARBA00022692"/>
    </source>
</evidence>
<gene>
    <name evidence="6" type="primary">MPUL0B12430</name>
    <name evidence="6" type="ORF">METSCH_B12430</name>
</gene>
<reference evidence="7" key="1">
    <citation type="submission" date="2019-03" db="EMBL/GenBank/DDBJ databases">
        <title>Snf2 controls pulcherriminic acid biosynthesis and connects pigmentation and antifungal activity of the yeast Metschnikowia pulcherrima.</title>
        <authorList>
            <person name="Gore-Lloyd D."/>
            <person name="Sumann I."/>
            <person name="Brachmann A.O."/>
            <person name="Schneeberger K."/>
            <person name="Ortiz-Merino R.A."/>
            <person name="Moreno-Beltran M."/>
            <person name="Schlaefli M."/>
            <person name="Kirner P."/>
            <person name="Santos Kron A."/>
            <person name="Wolfe K.H."/>
            <person name="Piel J."/>
            <person name="Ahrens C.H."/>
            <person name="Henk D."/>
            <person name="Freimoser F.M."/>
        </authorList>
    </citation>
    <scope>NUCLEOTIDE SEQUENCE [LARGE SCALE GENOMIC DNA]</scope>
    <source>
        <strain evidence="7">APC 1.2</strain>
    </source>
</reference>
<protein>
    <submittedName>
        <fullName evidence="6">Mysoin-binding motif of peroxisomes</fullName>
    </submittedName>
</protein>
<sequence length="789" mass="89883">MNFDTLNMEAGLAPAEADWGIEEPVHTRKRFDSVSTGDFRQPQKIREFYGKSPTLYNRSSSFEIGSETHSEGFLSSEYRLRPRQGLEYDYGKRHEGLRKNPATTENFRKFIAKYLCLQPLRALMVERFKYNLMLSNLLDDSLVLSKNEQVLASFKEIKLSEGRDLPVLLKRVLYDDGTRLKFVRKEYSLTLPALLRHPLVLLNTISMIVILMKQRRNVQSKLRKSSQHKMFKVLMILATRIFKVRRAQITIDSSRTLRCLQDFMIANCTINKAIISHIISLKEADMFSFLQKATQDSPAHTHSRNLKKHLDTLLTCLITNMMHSIRTVLPLCDGNLLEQYCKINNVRVSAIYDSHDHFEDTLTLETLTAKLSLFNAIRRFFVCELLTIHERALHTYFLLTLADHLNVVLKSAPPFQNFSSKSAIVYEVLSSHTAMVERLYTFDDQFRSLHSPLRSSDFANDDILSTHETRNCRDLDNLTASDSDSKLNNLIDKMLSLATSLKYFKKYSESIASIENLEEQEVRLLIFSLFESELQNCTESFNVCLNDYKADFQKLSETLTDQSSCSHSHRNSCSSDDQFNLKTFHTSTKTKKPVSLLNVLESRVCPKPKRASAGLQLGLVTVLEDPRQGIISRANNAKGVENGLNRGSYNSNALEALTRKPFFGHPSDRFSMASVNSNVSGISELIASTQITTDDDDGLGPRTEYLLERAGKGMSKEDLEKKLEQSFTRIYNLQNENHELKSMTSSSKHGEEPICLGAMESRFRASKDSKFLQTLEETLDSKSPAADFA</sequence>
<evidence type="ECO:0000256" key="1">
    <source>
        <dbReference type="ARBA" id="ARBA00004308"/>
    </source>
</evidence>
<evidence type="ECO:0000259" key="5">
    <source>
        <dbReference type="Pfam" id="PF12632"/>
    </source>
</evidence>
<evidence type="ECO:0000256" key="4">
    <source>
        <dbReference type="ARBA" id="ARBA00023136"/>
    </source>
</evidence>
<dbReference type="InterPro" id="IPR026859">
    <property type="entry name" value="Myosin-bd"/>
</dbReference>
<proteinExistence type="predicted"/>
<dbReference type="GO" id="GO:0017022">
    <property type="term" value="F:myosin binding"/>
    <property type="evidence" value="ECO:0007669"/>
    <property type="project" value="InterPro"/>
</dbReference>
<dbReference type="Proteomes" id="UP000292447">
    <property type="component" value="Chromosome II"/>
</dbReference>
<keyword evidence="2" id="KW-0812">Transmembrane</keyword>
<dbReference type="Pfam" id="PF12632">
    <property type="entry name" value="Vezatin"/>
    <property type="match status" value="1"/>
</dbReference>
<evidence type="ECO:0000313" key="7">
    <source>
        <dbReference type="Proteomes" id="UP000292447"/>
    </source>
</evidence>
<dbReference type="AlphaFoldDB" id="A0A4P6XKZ6"/>
<comment type="subcellular location">
    <subcellularLocation>
        <location evidence="1">Endomembrane system</location>
    </subcellularLocation>
</comment>
<dbReference type="GO" id="GO:0012505">
    <property type="term" value="C:endomembrane system"/>
    <property type="evidence" value="ECO:0007669"/>
    <property type="project" value="UniProtKB-SubCell"/>
</dbReference>
<evidence type="ECO:0000256" key="3">
    <source>
        <dbReference type="ARBA" id="ARBA00022989"/>
    </source>
</evidence>
<keyword evidence="3" id="KW-1133">Transmembrane helix</keyword>
<accession>A0A4P6XKZ6</accession>
<keyword evidence="4" id="KW-0472">Membrane</keyword>
<dbReference type="STRING" id="2163413.A0A4P6XKZ6"/>
<organism evidence="6 7">
    <name type="scientific">Metschnikowia aff. pulcherrima</name>
    <dbReference type="NCBI Taxonomy" id="2163413"/>
    <lineage>
        <taxon>Eukaryota</taxon>
        <taxon>Fungi</taxon>
        <taxon>Dikarya</taxon>
        <taxon>Ascomycota</taxon>
        <taxon>Saccharomycotina</taxon>
        <taxon>Pichiomycetes</taxon>
        <taxon>Metschnikowiaceae</taxon>
        <taxon>Metschnikowia</taxon>
    </lineage>
</organism>